<comment type="caution">
    <text evidence="2">The sequence shown here is derived from an EMBL/GenBank/DDBJ whole genome shotgun (WGS) entry which is preliminary data.</text>
</comment>
<feature type="domain" description="DUF7769" evidence="1">
    <location>
        <begin position="13"/>
        <end position="67"/>
    </location>
</feature>
<dbReference type="Proteomes" id="UP000285430">
    <property type="component" value="Unassembled WGS sequence"/>
</dbReference>
<evidence type="ECO:0000259" key="1">
    <source>
        <dbReference type="Pfam" id="PF24964"/>
    </source>
</evidence>
<reference evidence="2 3" key="1">
    <citation type="submission" date="2018-08" db="EMBL/GenBank/DDBJ databases">
        <title>Aphanomyces genome sequencing and annotation.</title>
        <authorList>
            <person name="Minardi D."/>
            <person name="Oidtmann B."/>
            <person name="Van Der Giezen M."/>
            <person name="Studholme D.J."/>
        </authorList>
    </citation>
    <scope>NUCLEOTIDE SEQUENCE [LARGE SCALE GENOMIC DNA]</scope>
    <source>
        <strain evidence="2 3">Da</strain>
    </source>
</reference>
<dbReference type="VEuPathDB" id="FungiDB:H257_07999"/>
<evidence type="ECO:0000313" key="3">
    <source>
        <dbReference type="Proteomes" id="UP000285430"/>
    </source>
</evidence>
<dbReference type="Pfam" id="PF24964">
    <property type="entry name" value="DUF7769"/>
    <property type="match status" value="1"/>
</dbReference>
<dbReference type="PANTHER" id="PTHR33889">
    <property type="entry name" value="OS04G0681850 PROTEIN"/>
    <property type="match status" value="1"/>
</dbReference>
<sequence>MEGCITPYGKRKLSDSTRRAIYDTLLEINAAGKLTHGSYKKVAGMFKCHWKTVSRVWHRGHDSLRQGSAVADKHSAADIERAVRAVPLLARQTMRTMAAQSGYSKTTLVHHMDEEKTLKPKASHSKPYLTDANKRCRMEHAIQDEVVFVTSILAMERDGQLVILDKAAAMPPPHRLTDCYAPKAWHSSSSIE</sequence>
<name>A0A3R6XID2_APHAT</name>
<dbReference type="AlphaFoldDB" id="A0A3R6XID2"/>
<gene>
    <name evidence="2" type="ORF">DYB37_008227</name>
</gene>
<protein>
    <recommendedName>
        <fullName evidence="1">DUF7769 domain-containing protein</fullName>
    </recommendedName>
</protein>
<accession>A0A3R6XID2</accession>
<dbReference type="InterPro" id="IPR056671">
    <property type="entry name" value="DUF7769"/>
</dbReference>
<dbReference type="EMBL" id="QUTH01002981">
    <property type="protein sequence ID" value="RHZ22581.1"/>
    <property type="molecule type" value="Genomic_DNA"/>
</dbReference>
<evidence type="ECO:0000313" key="2">
    <source>
        <dbReference type="EMBL" id="RHZ22581.1"/>
    </source>
</evidence>
<organism evidence="2 3">
    <name type="scientific">Aphanomyces astaci</name>
    <name type="common">Crayfish plague agent</name>
    <dbReference type="NCBI Taxonomy" id="112090"/>
    <lineage>
        <taxon>Eukaryota</taxon>
        <taxon>Sar</taxon>
        <taxon>Stramenopiles</taxon>
        <taxon>Oomycota</taxon>
        <taxon>Saprolegniomycetes</taxon>
        <taxon>Saprolegniales</taxon>
        <taxon>Verrucalvaceae</taxon>
        <taxon>Aphanomyces</taxon>
    </lineage>
</organism>
<proteinExistence type="predicted"/>
<dbReference type="PANTHER" id="PTHR33889:SF7">
    <property type="entry name" value="OS04G0681850 PROTEIN"/>
    <property type="match status" value="1"/>
</dbReference>